<dbReference type="PANTHER" id="PTHR34220:SF7">
    <property type="entry name" value="SENSOR HISTIDINE KINASE YPDA"/>
    <property type="match status" value="1"/>
</dbReference>
<sequence length="354" mass="40761">MSTILKNPRYTIIHILLWTILFATIGTQLYFRFGFIPKDFYIRTSILIGVFYLNYVFLVPKLLLNKKIILYIAVSSIIILLFIFIFEPLIPRPRTRPLLSRIPNPTGLGLDFEKNKKSIGFIKPFHSSFSLLLFIALSTSVRLVSGWYKTEKQRTQVESQKINSELLFLKAQLNPHFLFNTLNSIYSLANKKSDNTTIAIVTLSELMRYMIYEANANFVPLKKEIDHIQNYIALQLLRLKDSSGVRVNVHGNLNYKIEPLLLISFIENAFKYGTDFKGKTNILIKISIENKALNLYVYNTSSPTKSKNKNSGIGLENIKNRLNLLYPNSHTLNIANNKKSYEVNLVIKLKNVDE</sequence>
<dbReference type="Pfam" id="PF06580">
    <property type="entry name" value="His_kinase"/>
    <property type="match status" value="1"/>
</dbReference>
<feature type="transmembrane region" description="Helical" evidence="1">
    <location>
        <begin position="12"/>
        <end position="34"/>
    </location>
</feature>
<reference evidence="3" key="1">
    <citation type="submission" date="2023-07" db="EMBL/GenBank/DDBJ databases">
        <title>Two novel species in the genus Flavivirga.</title>
        <authorList>
            <person name="Kwon K."/>
        </authorList>
    </citation>
    <scope>NUCLEOTIDE SEQUENCE</scope>
    <source>
        <strain evidence="3">KACC 14158</strain>
    </source>
</reference>
<name>A0ABT8WL85_9FLAO</name>
<organism evidence="3 4">
    <name type="scientific">Flavivirga jejuensis</name>
    <dbReference type="NCBI Taxonomy" id="870487"/>
    <lineage>
        <taxon>Bacteria</taxon>
        <taxon>Pseudomonadati</taxon>
        <taxon>Bacteroidota</taxon>
        <taxon>Flavobacteriia</taxon>
        <taxon>Flavobacteriales</taxon>
        <taxon>Flavobacteriaceae</taxon>
        <taxon>Flavivirga</taxon>
    </lineage>
</organism>
<dbReference type="GO" id="GO:0016301">
    <property type="term" value="F:kinase activity"/>
    <property type="evidence" value="ECO:0007669"/>
    <property type="project" value="UniProtKB-KW"/>
</dbReference>
<gene>
    <name evidence="3" type="ORF">Q4Q40_06095</name>
</gene>
<dbReference type="InterPro" id="IPR036890">
    <property type="entry name" value="HATPase_C_sf"/>
</dbReference>
<evidence type="ECO:0000256" key="1">
    <source>
        <dbReference type="SAM" id="Phobius"/>
    </source>
</evidence>
<feature type="transmembrane region" description="Helical" evidence="1">
    <location>
        <begin position="69"/>
        <end position="90"/>
    </location>
</feature>
<feature type="transmembrane region" description="Helical" evidence="1">
    <location>
        <begin position="40"/>
        <end position="57"/>
    </location>
</feature>
<evidence type="ECO:0000313" key="4">
    <source>
        <dbReference type="Proteomes" id="UP001176806"/>
    </source>
</evidence>
<dbReference type="EMBL" id="JAUOEL010000002">
    <property type="protein sequence ID" value="MDO5973749.1"/>
    <property type="molecule type" value="Genomic_DNA"/>
</dbReference>
<proteinExistence type="predicted"/>
<dbReference type="PANTHER" id="PTHR34220">
    <property type="entry name" value="SENSOR HISTIDINE KINASE YPDA"/>
    <property type="match status" value="1"/>
</dbReference>
<keyword evidence="4" id="KW-1185">Reference proteome</keyword>
<evidence type="ECO:0000259" key="2">
    <source>
        <dbReference type="Pfam" id="PF06580"/>
    </source>
</evidence>
<feature type="domain" description="Signal transduction histidine kinase internal region" evidence="2">
    <location>
        <begin position="165"/>
        <end position="241"/>
    </location>
</feature>
<keyword evidence="3" id="KW-0808">Transferase</keyword>
<dbReference type="Proteomes" id="UP001176806">
    <property type="component" value="Unassembled WGS sequence"/>
</dbReference>
<dbReference type="SUPFAM" id="SSF55874">
    <property type="entry name" value="ATPase domain of HSP90 chaperone/DNA topoisomerase II/histidine kinase"/>
    <property type="match status" value="1"/>
</dbReference>
<protein>
    <submittedName>
        <fullName evidence="3">Sensor histidine kinase</fullName>
    </submittedName>
</protein>
<evidence type="ECO:0000313" key="3">
    <source>
        <dbReference type="EMBL" id="MDO5973749.1"/>
    </source>
</evidence>
<dbReference type="InterPro" id="IPR010559">
    <property type="entry name" value="Sig_transdc_His_kin_internal"/>
</dbReference>
<accession>A0ABT8WL85</accession>
<dbReference type="InterPro" id="IPR050640">
    <property type="entry name" value="Bact_2-comp_sensor_kinase"/>
</dbReference>
<keyword evidence="1" id="KW-1133">Transmembrane helix</keyword>
<comment type="caution">
    <text evidence="3">The sequence shown here is derived from an EMBL/GenBank/DDBJ whole genome shotgun (WGS) entry which is preliminary data.</text>
</comment>
<keyword evidence="1" id="KW-0472">Membrane</keyword>
<dbReference type="RefSeq" id="WP_303300885.1">
    <property type="nucleotide sequence ID" value="NZ_BAABDA010000051.1"/>
</dbReference>
<keyword evidence="1" id="KW-0812">Transmembrane</keyword>
<keyword evidence="3" id="KW-0418">Kinase</keyword>